<organism evidence="1 2">
    <name type="scientific">Brachybacterium hainanense</name>
    <dbReference type="NCBI Taxonomy" id="1541174"/>
    <lineage>
        <taxon>Bacteria</taxon>
        <taxon>Bacillati</taxon>
        <taxon>Actinomycetota</taxon>
        <taxon>Actinomycetes</taxon>
        <taxon>Micrococcales</taxon>
        <taxon>Dermabacteraceae</taxon>
        <taxon>Brachybacterium</taxon>
    </lineage>
</organism>
<name>A0ABV6RDD6_9MICO</name>
<sequence length="74" mass="8118">MSNRRTRRAARRRPEPLSRAAFQRELIKAVDGDPTADPDVKAFWNDAFAALGGRAALSRPGGIEVLREEGRADG</sequence>
<evidence type="ECO:0000313" key="1">
    <source>
        <dbReference type="EMBL" id="MFC0674559.1"/>
    </source>
</evidence>
<dbReference type="RefSeq" id="WP_376980763.1">
    <property type="nucleotide sequence ID" value="NZ_JBHLSV010000012.1"/>
</dbReference>
<dbReference type="Proteomes" id="UP001589793">
    <property type="component" value="Unassembled WGS sequence"/>
</dbReference>
<proteinExistence type="predicted"/>
<keyword evidence="2" id="KW-1185">Reference proteome</keyword>
<accession>A0ABV6RDD6</accession>
<protein>
    <submittedName>
        <fullName evidence="1">Uncharacterized protein</fullName>
    </submittedName>
</protein>
<reference evidence="1 2" key="1">
    <citation type="submission" date="2024-09" db="EMBL/GenBank/DDBJ databases">
        <authorList>
            <person name="Sun Q."/>
            <person name="Mori K."/>
        </authorList>
    </citation>
    <scope>NUCLEOTIDE SEQUENCE [LARGE SCALE GENOMIC DNA]</scope>
    <source>
        <strain evidence="1 2">CICC 10874</strain>
    </source>
</reference>
<dbReference type="EMBL" id="JBHLSV010000012">
    <property type="protein sequence ID" value="MFC0674559.1"/>
    <property type="molecule type" value="Genomic_DNA"/>
</dbReference>
<gene>
    <name evidence="1" type="ORF">ACFFF6_11390</name>
</gene>
<evidence type="ECO:0000313" key="2">
    <source>
        <dbReference type="Proteomes" id="UP001589793"/>
    </source>
</evidence>
<comment type="caution">
    <text evidence="1">The sequence shown here is derived from an EMBL/GenBank/DDBJ whole genome shotgun (WGS) entry which is preliminary data.</text>
</comment>